<gene>
    <name evidence="1" type="ORF">ACFSJE_18485</name>
</gene>
<keyword evidence="2" id="KW-1185">Reference proteome</keyword>
<evidence type="ECO:0000313" key="2">
    <source>
        <dbReference type="Proteomes" id="UP001597342"/>
    </source>
</evidence>
<dbReference type="RefSeq" id="WP_379832371.1">
    <property type="nucleotide sequence ID" value="NZ_JBHUHU010000006.1"/>
</dbReference>
<dbReference type="Proteomes" id="UP001597342">
    <property type="component" value="Unassembled WGS sequence"/>
</dbReference>
<protein>
    <submittedName>
        <fullName evidence="1">Uncharacterized protein</fullName>
    </submittedName>
</protein>
<sequence length="162" mass="19167">MILTVAILLVVLLALGLLLVPIQIFIDTDAAQYYVRIRGLARVSLEPDKKELLRIRFKTLFYERCFYPITTTSKPKPPKKKAKPKRRMKFGKIVRVIRSFQVRRFVLDMDTGDYTANAKMYPVFMLLNQYVASFHINFENRNRLLVDVRNRPYRILKSFVKH</sequence>
<proteinExistence type="predicted"/>
<accession>A0ABW4Y2L2</accession>
<name>A0ABW4Y2L2_9FLAO</name>
<evidence type="ECO:0000313" key="1">
    <source>
        <dbReference type="EMBL" id="MFD2101784.1"/>
    </source>
</evidence>
<reference evidence="2" key="1">
    <citation type="journal article" date="2019" name="Int. J. Syst. Evol. Microbiol.">
        <title>The Global Catalogue of Microorganisms (GCM) 10K type strain sequencing project: providing services to taxonomists for standard genome sequencing and annotation.</title>
        <authorList>
            <consortium name="The Broad Institute Genomics Platform"/>
            <consortium name="The Broad Institute Genome Sequencing Center for Infectious Disease"/>
            <person name="Wu L."/>
            <person name="Ma J."/>
        </authorList>
    </citation>
    <scope>NUCLEOTIDE SEQUENCE [LARGE SCALE GENOMIC DNA]</scope>
    <source>
        <strain evidence="2">JCM 3389</strain>
    </source>
</reference>
<comment type="caution">
    <text evidence="1">The sequence shown here is derived from an EMBL/GenBank/DDBJ whole genome shotgun (WGS) entry which is preliminary data.</text>
</comment>
<organism evidence="1 2">
    <name type="scientific">Flagellimonas iocasae</name>
    <dbReference type="NCBI Taxonomy" id="2055905"/>
    <lineage>
        <taxon>Bacteria</taxon>
        <taxon>Pseudomonadati</taxon>
        <taxon>Bacteroidota</taxon>
        <taxon>Flavobacteriia</taxon>
        <taxon>Flavobacteriales</taxon>
        <taxon>Flavobacteriaceae</taxon>
        <taxon>Flagellimonas</taxon>
    </lineage>
</organism>
<dbReference type="EMBL" id="JBHUHU010000006">
    <property type="protein sequence ID" value="MFD2101784.1"/>
    <property type="molecule type" value="Genomic_DNA"/>
</dbReference>